<dbReference type="EMBL" id="BAAASG010000002">
    <property type="protein sequence ID" value="GAA2473835.1"/>
    <property type="molecule type" value="Genomic_DNA"/>
</dbReference>
<accession>A0ABN3KX50</accession>
<gene>
    <name evidence="1" type="ORF">GCM10010276_06060</name>
</gene>
<proteinExistence type="predicted"/>
<reference evidence="1 2" key="1">
    <citation type="journal article" date="2019" name="Int. J. Syst. Evol. Microbiol.">
        <title>The Global Catalogue of Microorganisms (GCM) 10K type strain sequencing project: providing services to taxonomists for standard genome sequencing and annotation.</title>
        <authorList>
            <consortium name="The Broad Institute Genomics Platform"/>
            <consortium name="The Broad Institute Genome Sequencing Center for Infectious Disease"/>
            <person name="Wu L."/>
            <person name="Ma J."/>
        </authorList>
    </citation>
    <scope>NUCLEOTIDE SEQUENCE [LARGE SCALE GENOMIC DNA]</scope>
    <source>
        <strain evidence="1 2">JCM 4395</strain>
    </source>
</reference>
<evidence type="ECO:0008006" key="3">
    <source>
        <dbReference type="Google" id="ProtNLM"/>
    </source>
</evidence>
<dbReference type="RefSeq" id="WP_344398426.1">
    <property type="nucleotide sequence ID" value="NZ_BAAASG010000002.1"/>
</dbReference>
<organism evidence="1 2">
    <name type="scientific">Streptomyces longisporus</name>
    <dbReference type="NCBI Taxonomy" id="1948"/>
    <lineage>
        <taxon>Bacteria</taxon>
        <taxon>Bacillati</taxon>
        <taxon>Actinomycetota</taxon>
        <taxon>Actinomycetes</taxon>
        <taxon>Kitasatosporales</taxon>
        <taxon>Streptomycetaceae</taxon>
        <taxon>Streptomyces</taxon>
    </lineage>
</organism>
<name>A0ABN3KX50_STRLO</name>
<keyword evidence="2" id="KW-1185">Reference proteome</keyword>
<evidence type="ECO:0000313" key="2">
    <source>
        <dbReference type="Proteomes" id="UP001501777"/>
    </source>
</evidence>
<sequence length="84" mass="9339">MITAAAVLQLLILAGALYDTGRLLASPGARRPIWPRPRHGRAALEAAERQLVEQRLRGRIDAAAYRERMRSLADGRRPRAGRRG</sequence>
<comment type="caution">
    <text evidence="1">The sequence shown here is derived from an EMBL/GenBank/DDBJ whole genome shotgun (WGS) entry which is preliminary data.</text>
</comment>
<evidence type="ECO:0000313" key="1">
    <source>
        <dbReference type="EMBL" id="GAA2473835.1"/>
    </source>
</evidence>
<dbReference type="Proteomes" id="UP001501777">
    <property type="component" value="Unassembled WGS sequence"/>
</dbReference>
<protein>
    <recommendedName>
        <fullName evidence="3">SHOCT domain-containing protein</fullName>
    </recommendedName>
</protein>